<feature type="transmembrane region" description="Helical" evidence="1">
    <location>
        <begin position="6"/>
        <end position="25"/>
    </location>
</feature>
<dbReference type="EMBL" id="VCKZ01000522">
    <property type="protein sequence ID" value="TMR26945.1"/>
    <property type="molecule type" value="Genomic_DNA"/>
</dbReference>
<evidence type="ECO:0008006" key="4">
    <source>
        <dbReference type="Google" id="ProtNLM"/>
    </source>
</evidence>
<organism evidence="2 3">
    <name type="scientific">Actinomadura geliboluensis</name>
    <dbReference type="NCBI Taxonomy" id="882440"/>
    <lineage>
        <taxon>Bacteria</taxon>
        <taxon>Bacillati</taxon>
        <taxon>Actinomycetota</taxon>
        <taxon>Actinomycetes</taxon>
        <taxon>Streptosporangiales</taxon>
        <taxon>Thermomonosporaceae</taxon>
        <taxon>Actinomadura</taxon>
    </lineage>
</organism>
<evidence type="ECO:0000256" key="1">
    <source>
        <dbReference type="SAM" id="Phobius"/>
    </source>
</evidence>
<feature type="transmembrane region" description="Helical" evidence="1">
    <location>
        <begin position="37"/>
        <end position="59"/>
    </location>
</feature>
<gene>
    <name evidence="2" type="ORF">ETD96_40275</name>
</gene>
<keyword evidence="1" id="KW-1133">Transmembrane helix</keyword>
<protein>
    <recommendedName>
        <fullName evidence="4">MFS transporter</fullName>
    </recommendedName>
</protein>
<dbReference type="Proteomes" id="UP000305238">
    <property type="component" value="Unassembled WGS sequence"/>
</dbReference>
<keyword evidence="3" id="KW-1185">Reference proteome</keyword>
<reference evidence="2 3" key="1">
    <citation type="submission" date="2019-05" db="EMBL/GenBank/DDBJ databases">
        <title>Draft genome sequence of Actinomadura geliboluensis A8036.</title>
        <authorList>
            <person name="Saricaoglu S."/>
            <person name="Isik K."/>
        </authorList>
    </citation>
    <scope>NUCLEOTIDE SEQUENCE [LARGE SCALE GENOMIC DNA]</scope>
    <source>
        <strain evidence="2 3">A8036</strain>
    </source>
</reference>
<evidence type="ECO:0000313" key="2">
    <source>
        <dbReference type="EMBL" id="TMR26945.1"/>
    </source>
</evidence>
<dbReference type="RefSeq" id="WP_138641745.1">
    <property type="nucleotide sequence ID" value="NZ_VCKZ01000522.1"/>
</dbReference>
<evidence type="ECO:0000313" key="3">
    <source>
        <dbReference type="Proteomes" id="UP000305238"/>
    </source>
</evidence>
<comment type="caution">
    <text evidence="2">The sequence shown here is derived from an EMBL/GenBank/DDBJ whole genome shotgun (WGS) entry which is preliminary data.</text>
</comment>
<proteinExistence type="predicted"/>
<keyword evidence="1" id="KW-0812">Transmembrane</keyword>
<dbReference type="AlphaFoldDB" id="A0A5S4G1N5"/>
<sequence length="65" mass="6891">MQGIGWRSLFLVNVPLGATVVWLTLHRMAPDGRLGEFCADIGGALVLAAGMSAIVLDLLRGERQG</sequence>
<keyword evidence="1" id="KW-0472">Membrane</keyword>
<name>A0A5S4G1N5_9ACTN</name>
<accession>A0A5S4G1N5</accession>
<dbReference type="OrthoDB" id="7375466at2"/>